<keyword evidence="4 7" id="KW-0378">Hydrolase</keyword>
<dbReference type="PROSITE" id="PS00125">
    <property type="entry name" value="SER_THR_PHOSPHATASE"/>
    <property type="match status" value="1"/>
</dbReference>
<dbReference type="GO" id="GO:0004722">
    <property type="term" value="F:protein serine/threonine phosphatase activity"/>
    <property type="evidence" value="ECO:0007669"/>
    <property type="project" value="UniProtKB-EC"/>
</dbReference>
<dbReference type="InterPro" id="IPR001375">
    <property type="entry name" value="Peptidase_S9_cat"/>
</dbReference>
<dbReference type="InterPro" id="IPR023302">
    <property type="entry name" value="Pept_S9A_N"/>
</dbReference>
<dbReference type="Pfam" id="PF00149">
    <property type="entry name" value="Metallophos"/>
    <property type="match status" value="1"/>
</dbReference>
<keyword evidence="10" id="KW-1185">Reference proteome</keyword>
<dbReference type="InterPro" id="IPR006186">
    <property type="entry name" value="Ser/Thr-sp_prot-phosphatase"/>
</dbReference>
<dbReference type="SMART" id="SM00156">
    <property type="entry name" value="PP2Ac"/>
    <property type="match status" value="1"/>
</dbReference>
<keyword evidence="3" id="KW-0645">Protease</keyword>
<protein>
    <recommendedName>
        <fullName evidence="7">Serine/threonine-protein phosphatase</fullName>
        <ecNumber evidence="7">3.1.3.16</ecNumber>
    </recommendedName>
</protein>
<dbReference type="GO" id="GO:0004252">
    <property type="term" value="F:serine-type endopeptidase activity"/>
    <property type="evidence" value="ECO:0007669"/>
    <property type="project" value="UniProtKB-EC"/>
</dbReference>
<gene>
    <name evidence="9" type="ORF">GH714_034185</name>
</gene>
<evidence type="ECO:0000313" key="10">
    <source>
        <dbReference type="Proteomes" id="UP000467840"/>
    </source>
</evidence>
<evidence type="ECO:0000256" key="1">
    <source>
        <dbReference type="ARBA" id="ARBA00001070"/>
    </source>
</evidence>
<comment type="catalytic activity">
    <reaction evidence="1">
        <text>Hydrolysis of Pro-|-Xaa &gt;&gt; Ala-|-Xaa in oligopeptides.</text>
        <dbReference type="EC" id="3.4.21.26"/>
    </reaction>
</comment>
<comment type="similarity">
    <text evidence="2">Belongs to the peptidase S9A family.</text>
</comment>
<dbReference type="PANTHER" id="PTHR11757">
    <property type="entry name" value="PROTEASE FAMILY S9A OLIGOPEPTIDASE"/>
    <property type="match status" value="1"/>
</dbReference>
<evidence type="ECO:0000256" key="4">
    <source>
        <dbReference type="ARBA" id="ARBA00022801"/>
    </source>
</evidence>
<dbReference type="SUPFAM" id="SSF56300">
    <property type="entry name" value="Metallo-dependent phosphatases"/>
    <property type="match status" value="1"/>
</dbReference>
<keyword evidence="5" id="KW-0720">Serine protease</keyword>
<dbReference type="SUPFAM" id="SSF53474">
    <property type="entry name" value="alpha/beta-Hydrolases"/>
    <property type="match status" value="1"/>
</dbReference>
<dbReference type="PRINTS" id="PR00114">
    <property type="entry name" value="STPHPHTASE"/>
</dbReference>
<sequence length="902" mass="102033">MDLDQWIAKVKDILIEESNVQPVNSPVTVCGDIHGQFHDLMKLFQTGGHVPETNYIFMGDFVDRGYNSLEVFTILLLLKARYPANITLLRGNHESRQLTQVYGFYDECQRKYGNANAWRYCTDVFDYLTLSAIIDGTVLCVHGGLSPDIRTIDQIRVIERNCEIPHEGSFCDLMWSDPEDIETWAVSPRGAGWLFGSRVTSEVWSAPNYCYRCGNVASILSFNENMVHGHAIAFANALFLCCFVAHKQWDPVSLSFTIAATPMKLPPVAKKVEHVMELFGDIRVDHHYWLRDDSRSNSEIHSHLKKENAYTDSFMSVHDVMPTGPNDPPEYVILDENVKAQGHEYYSIGVFKVSPNHKLVAYSEDTKGDEIYTVYVIDVETQAPVGKPLTGATSSLEWAGNDFLVYGTMDDIHRADKVWLHKLGTDQSSDSCLYHEKDDKFCVELQASESEKYLFIISDSRNTRFVSYVDVSMPQDGAKVLTPRIDGIDTSVSHRGNHFFIRRRTDELFNSELLACPVDDISATTVLIPNRESIKIWDVQLFADHLAVYERENGLPKITAYHLPAVDEPLKSLKGGRVVDFIDPVYCVDSEESEFSSSILRFSYSSLRTPCSVYEYDMNTGISVLKKIDTVLGGFDLSNYVTERKWATASDGMQIPLSIVYRNDLVKLDGSHPLLLHGYGSYEMSIDPTFKASRLSLLDRGFIFAIAHVRGGGEMGRQWYENGKLLKKKNTFTDFIACAEYLIEQKYCSKEKLCIEGRSAGGLLIGAVLNMRPDLFKAAVAGVPFVDVLTTMLDPSIPLTTEEWEEWGDPREEEFYFYIKSYSPVDNVKCQNYPNILVTTGLHDPRVMYSEPAKFVAKLRDMKTDDNVVLFKCDLCAGHSSKSGRFERLREDAFTYISDEGS</sequence>
<evidence type="ECO:0000313" key="9">
    <source>
        <dbReference type="EMBL" id="KAF2312315.1"/>
    </source>
</evidence>
<dbReference type="EC" id="3.1.3.16" evidence="7"/>
<evidence type="ECO:0000256" key="2">
    <source>
        <dbReference type="ARBA" id="ARBA00005228"/>
    </source>
</evidence>
<comment type="similarity">
    <text evidence="7">Belongs to the PPP phosphatase family.</text>
</comment>
<dbReference type="Pfam" id="PF00326">
    <property type="entry name" value="Peptidase_S9"/>
    <property type="match status" value="1"/>
</dbReference>
<dbReference type="InterPro" id="IPR029052">
    <property type="entry name" value="Metallo-depent_PP-like"/>
</dbReference>
<dbReference type="SUPFAM" id="SSF50993">
    <property type="entry name" value="Peptidase/esterase 'gauge' domain"/>
    <property type="match status" value="1"/>
</dbReference>
<dbReference type="FunFam" id="3.40.50.1820:FF:000005">
    <property type="entry name" value="Prolyl endopeptidase"/>
    <property type="match status" value="1"/>
</dbReference>
<dbReference type="InterPro" id="IPR004843">
    <property type="entry name" value="Calcineurin-like_PHP"/>
</dbReference>
<dbReference type="EMBL" id="JAAGAX010000006">
    <property type="protein sequence ID" value="KAF2312315.1"/>
    <property type="molecule type" value="Genomic_DNA"/>
</dbReference>
<dbReference type="InterPro" id="IPR029058">
    <property type="entry name" value="AB_hydrolase_fold"/>
</dbReference>
<dbReference type="Gene3D" id="3.60.21.10">
    <property type="match status" value="1"/>
</dbReference>
<accession>A0A6A6MIH8</accession>
<name>A0A6A6MIH8_HEVBR</name>
<comment type="caution">
    <text evidence="9">The sequence shown here is derived from an EMBL/GenBank/DDBJ whole genome shotgun (WGS) entry which is preliminary data.</text>
</comment>
<feature type="domain" description="Serine/threonine specific protein phosphatases" evidence="8">
    <location>
        <begin position="89"/>
        <end position="94"/>
    </location>
</feature>
<dbReference type="Gene3D" id="3.40.50.1820">
    <property type="entry name" value="alpha/beta hydrolase"/>
    <property type="match status" value="2"/>
</dbReference>
<evidence type="ECO:0000259" key="8">
    <source>
        <dbReference type="PROSITE" id="PS00125"/>
    </source>
</evidence>
<dbReference type="InterPro" id="IPR051543">
    <property type="entry name" value="Serine_Peptidase_S9A"/>
</dbReference>
<evidence type="ECO:0000256" key="5">
    <source>
        <dbReference type="ARBA" id="ARBA00022825"/>
    </source>
</evidence>
<evidence type="ECO:0000256" key="7">
    <source>
        <dbReference type="RuleBase" id="RU004273"/>
    </source>
</evidence>
<dbReference type="Proteomes" id="UP000467840">
    <property type="component" value="Chromosome 14"/>
</dbReference>
<comment type="catalytic activity">
    <reaction evidence="7">
        <text>O-phospho-L-threonyl-[protein] + H2O = L-threonyl-[protein] + phosphate</text>
        <dbReference type="Rhea" id="RHEA:47004"/>
        <dbReference type="Rhea" id="RHEA-COMP:11060"/>
        <dbReference type="Rhea" id="RHEA-COMP:11605"/>
        <dbReference type="ChEBI" id="CHEBI:15377"/>
        <dbReference type="ChEBI" id="CHEBI:30013"/>
        <dbReference type="ChEBI" id="CHEBI:43474"/>
        <dbReference type="ChEBI" id="CHEBI:61977"/>
        <dbReference type="EC" id="3.1.3.16"/>
    </reaction>
</comment>
<dbReference type="Pfam" id="PF02897">
    <property type="entry name" value="Peptidase_S9_N"/>
    <property type="match status" value="2"/>
</dbReference>
<proteinExistence type="inferred from homology"/>
<evidence type="ECO:0000256" key="6">
    <source>
        <dbReference type="ARBA" id="ARBA00045448"/>
    </source>
</evidence>
<comment type="function">
    <text evidence="6">Serine peptidase whose precise substrate specificity remains unclear. Does not cleave peptides after a arginine or lysine residue. Regulates trans-Golgi network morphology and sorting by regulating the membrane binding of the AP-1 complex. May play a role in the regulation of synaptic vesicle exocytosis.</text>
</comment>
<dbReference type="GO" id="GO:0005829">
    <property type="term" value="C:cytosol"/>
    <property type="evidence" value="ECO:0007669"/>
    <property type="project" value="TreeGrafter"/>
</dbReference>
<dbReference type="GO" id="GO:0006508">
    <property type="term" value="P:proteolysis"/>
    <property type="evidence" value="ECO:0007669"/>
    <property type="project" value="UniProtKB-KW"/>
</dbReference>
<dbReference type="AlphaFoldDB" id="A0A6A6MIH8"/>
<evidence type="ECO:0000256" key="3">
    <source>
        <dbReference type="ARBA" id="ARBA00022670"/>
    </source>
</evidence>
<organism evidence="9 10">
    <name type="scientific">Hevea brasiliensis</name>
    <name type="common">Para rubber tree</name>
    <name type="synonym">Siphonia brasiliensis</name>
    <dbReference type="NCBI Taxonomy" id="3981"/>
    <lineage>
        <taxon>Eukaryota</taxon>
        <taxon>Viridiplantae</taxon>
        <taxon>Streptophyta</taxon>
        <taxon>Embryophyta</taxon>
        <taxon>Tracheophyta</taxon>
        <taxon>Spermatophyta</taxon>
        <taxon>Magnoliopsida</taxon>
        <taxon>eudicotyledons</taxon>
        <taxon>Gunneridae</taxon>
        <taxon>Pentapetalae</taxon>
        <taxon>rosids</taxon>
        <taxon>fabids</taxon>
        <taxon>Malpighiales</taxon>
        <taxon>Euphorbiaceae</taxon>
        <taxon>Crotonoideae</taxon>
        <taxon>Micrandreae</taxon>
        <taxon>Hevea</taxon>
    </lineage>
</organism>
<dbReference type="PANTHER" id="PTHR11757:SF19">
    <property type="entry name" value="PROLYL ENDOPEPTIDASE-LIKE"/>
    <property type="match status" value="1"/>
</dbReference>
<dbReference type="Gene3D" id="2.130.10.120">
    <property type="entry name" value="Prolyl oligopeptidase, N-terminal domain"/>
    <property type="match status" value="1"/>
</dbReference>
<reference evidence="9 10" key="1">
    <citation type="journal article" date="2020" name="Mol. Plant">
        <title>The Chromosome-Based Rubber Tree Genome Provides New Insights into Spurge Genome Evolution and Rubber Biosynthesis.</title>
        <authorList>
            <person name="Liu J."/>
            <person name="Shi C."/>
            <person name="Shi C.C."/>
            <person name="Li W."/>
            <person name="Zhang Q.J."/>
            <person name="Zhang Y."/>
            <person name="Li K."/>
            <person name="Lu H.F."/>
            <person name="Shi C."/>
            <person name="Zhu S.T."/>
            <person name="Xiao Z.Y."/>
            <person name="Nan H."/>
            <person name="Yue Y."/>
            <person name="Zhu X.G."/>
            <person name="Wu Y."/>
            <person name="Hong X.N."/>
            <person name="Fan G.Y."/>
            <person name="Tong Y."/>
            <person name="Zhang D."/>
            <person name="Mao C.L."/>
            <person name="Liu Y.L."/>
            <person name="Hao S.J."/>
            <person name="Liu W.Q."/>
            <person name="Lv M.Q."/>
            <person name="Zhang H.B."/>
            <person name="Liu Y."/>
            <person name="Hu-Tang G.R."/>
            <person name="Wang J.P."/>
            <person name="Wang J.H."/>
            <person name="Sun Y.H."/>
            <person name="Ni S.B."/>
            <person name="Chen W.B."/>
            <person name="Zhang X.C."/>
            <person name="Jiao Y.N."/>
            <person name="Eichler E.E."/>
            <person name="Li G.H."/>
            <person name="Liu X."/>
            <person name="Gao L.Z."/>
        </authorList>
    </citation>
    <scope>NUCLEOTIDE SEQUENCE [LARGE SCALE GENOMIC DNA]</scope>
    <source>
        <strain evidence="10">cv. GT1</strain>
        <tissue evidence="9">Leaf</tissue>
    </source>
</reference>